<dbReference type="GO" id="GO:0003700">
    <property type="term" value="F:DNA-binding transcription factor activity"/>
    <property type="evidence" value="ECO:0007669"/>
    <property type="project" value="TreeGrafter"/>
</dbReference>
<keyword evidence="3" id="KW-0804">Transcription</keyword>
<evidence type="ECO:0000259" key="4">
    <source>
        <dbReference type="PROSITE" id="PS50042"/>
    </source>
</evidence>
<keyword evidence="1" id="KW-0805">Transcription regulation</keyword>
<evidence type="ECO:0000256" key="2">
    <source>
        <dbReference type="ARBA" id="ARBA00023125"/>
    </source>
</evidence>
<dbReference type="GO" id="GO:0003677">
    <property type="term" value="F:DNA binding"/>
    <property type="evidence" value="ECO:0007669"/>
    <property type="project" value="UniProtKB-KW"/>
</dbReference>
<dbReference type="InterPro" id="IPR036390">
    <property type="entry name" value="WH_DNA-bd_sf"/>
</dbReference>
<evidence type="ECO:0000256" key="1">
    <source>
        <dbReference type="ARBA" id="ARBA00023015"/>
    </source>
</evidence>
<dbReference type="InterPro" id="IPR014710">
    <property type="entry name" value="RmlC-like_jellyroll"/>
</dbReference>
<organism evidence="5 6">
    <name type="scientific">Aphanothece hegewaldii CCALA 016</name>
    <dbReference type="NCBI Taxonomy" id="2107694"/>
    <lineage>
        <taxon>Bacteria</taxon>
        <taxon>Bacillati</taxon>
        <taxon>Cyanobacteriota</taxon>
        <taxon>Cyanophyceae</taxon>
        <taxon>Oscillatoriophycideae</taxon>
        <taxon>Chroococcales</taxon>
        <taxon>Aphanothecaceae</taxon>
        <taxon>Aphanothece</taxon>
    </lineage>
</organism>
<dbReference type="InterPro" id="IPR000595">
    <property type="entry name" value="cNMP-bd_dom"/>
</dbReference>
<evidence type="ECO:0000313" key="5">
    <source>
        <dbReference type="EMBL" id="PSF33934.1"/>
    </source>
</evidence>
<dbReference type="SUPFAM" id="SSF51206">
    <property type="entry name" value="cAMP-binding domain-like"/>
    <property type="match status" value="1"/>
</dbReference>
<dbReference type="Gene3D" id="2.60.120.10">
    <property type="entry name" value="Jelly Rolls"/>
    <property type="match status" value="1"/>
</dbReference>
<dbReference type="SUPFAM" id="SSF46785">
    <property type="entry name" value="Winged helix' DNA-binding domain"/>
    <property type="match status" value="1"/>
</dbReference>
<keyword evidence="2" id="KW-0238">DNA-binding</keyword>
<dbReference type="InterPro" id="IPR050397">
    <property type="entry name" value="Env_Response_Regulators"/>
</dbReference>
<dbReference type="PROSITE" id="PS50042">
    <property type="entry name" value="CNMP_BINDING_3"/>
    <property type="match status" value="1"/>
</dbReference>
<dbReference type="PANTHER" id="PTHR24567:SF74">
    <property type="entry name" value="HTH-TYPE TRANSCRIPTIONAL REGULATOR ARCR"/>
    <property type="match status" value="1"/>
</dbReference>
<name>A0A2T1LTI8_9CHRO</name>
<feature type="domain" description="Cyclic nucleotide-binding" evidence="4">
    <location>
        <begin position="17"/>
        <end position="138"/>
    </location>
</feature>
<dbReference type="GO" id="GO:0005829">
    <property type="term" value="C:cytosol"/>
    <property type="evidence" value="ECO:0007669"/>
    <property type="project" value="TreeGrafter"/>
</dbReference>
<dbReference type="Proteomes" id="UP000239001">
    <property type="component" value="Unassembled WGS sequence"/>
</dbReference>
<accession>A0A2T1LTI8</accession>
<gene>
    <name evidence="5" type="ORF">C7H19_19480</name>
</gene>
<evidence type="ECO:0000313" key="6">
    <source>
        <dbReference type="Proteomes" id="UP000239001"/>
    </source>
</evidence>
<keyword evidence="6" id="KW-1185">Reference proteome</keyword>
<reference evidence="5 6" key="2">
    <citation type="submission" date="2018-03" db="EMBL/GenBank/DDBJ databases">
        <authorList>
            <person name="Keele B.F."/>
        </authorList>
    </citation>
    <scope>NUCLEOTIDE SEQUENCE [LARGE SCALE GENOMIC DNA]</scope>
    <source>
        <strain evidence="5 6">CCALA 016</strain>
    </source>
</reference>
<comment type="caution">
    <text evidence="5">The sequence shown here is derived from an EMBL/GenBank/DDBJ whole genome shotgun (WGS) entry which is preliminary data.</text>
</comment>
<dbReference type="CDD" id="cd00038">
    <property type="entry name" value="CAP_ED"/>
    <property type="match status" value="1"/>
</dbReference>
<protein>
    <submittedName>
        <fullName evidence="5">Cyclic nucleotide-binding protein</fullName>
    </submittedName>
</protein>
<dbReference type="AlphaFoldDB" id="A0A2T1LTI8"/>
<proteinExistence type="predicted"/>
<dbReference type="InterPro" id="IPR012318">
    <property type="entry name" value="HTH_CRP"/>
</dbReference>
<dbReference type="InterPro" id="IPR036388">
    <property type="entry name" value="WH-like_DNA-bd_sf"/>
</dbReference>
<reference evidence="5 6" key="1">
    <citation type="submission" date="2018-03" db="EMBL/GenBank/DDBJ databases">
        <title>The ancient ancestry and fast evolution of plastids.</title>
        <authorList>
            <person name="Moore K.R."/>
            <person name="Magnabosco C."/>
            <person name="Momper L."/>
            <person name="Gold D.A."/>
            <person name="Bosak T."/>
            <person name="Fournier G.P."/>
        </authorList>
    </citation>
    <scope>NUCLEOTIDE SEQUENCE [LARGE SCALE GENOMIC DNA]</scope>
    <source>
        <strain evidence="5 6">CCALA 016</strain>
    </source>
</reference>
<dbReference type="Gene3D" id="1.10.10.10">
    <property type="entry name" value="Winged helix-like DNA-binding domain superfamily/Winged helix DNA-binding domain"/>
    <property type="match status" value="1"/>
</dbReference>
<dbReference type="EMBL" id="PXOH01000028">
    <property type="protein sequence ID" value="PSF33934.1"/>
    <property type="molecule type" value="Genomic_DNA"/>
</dbReference>
<sequence length="236" mass="26440">MNISQSVRIEHLEEIPIFTDVPTHALIQLQSQTHLHLYSKEETIALEGDRLLPKLYVLLQGSLRLTRIGTTGKETLLRTISAGEIFAAPALFGDALAPATITAMLDSQVLTIEQEALLDSIRQTPEIAIRILEVYNQRLQQMHSSIHNLISERAIVRLVRFLQYQAAQSGTISGSKGEQLNRKLSHHQIACSIGITYEECVRLFGQLKDVISYHRGGMITVLDWEMLMEIANGTID</sequence>
<dbReference type="InterPro" id="IPR018490">
    <property type="entry name" value="cNMP-bd_dom_sf"/>
</dbReference>
<dbReference type="Pfam" id="PF13545">
    <property type="entry name" value="HTH_Crp_2"/>
    <property type="match status" value="1"/>
</dbReference>
<dbReference type="PANTHER" id="PTHR24567">
    <property type="entry name" value="CRP FAMILY TRANSCRIPTIONAL REGULATORY PROTEIN"/>
    <property type="match status" value="1"/>
</dbReference>
<dbReference type="Pfam" id="PF00027">
    <property type="entry name" value="cNMP_binding"/>
    <property type="match status" value="1"/>
</dbReference>
<dbReference type="SMART" id="SM00100">
    <property type="entry name" value="cNMP"/>
    <property type="match status" value="1"/>
</dbReference>
<dbReference type="OrthoDB" id="530633at2"/>
<evidence type="ECO:0000256" key="3">
    <source>
        <dbReference type="ARBA" id="ARBA00023163"/>
    </source>
</evidence>